<gene>
    <name evidence="1" type="ORF">HF329_18145</name>
</gene>
<evidence type="ECO:0000313" key="1">
    <source>
        <dbReference type="EMBL" id="QJB33134.1"/>
    </source>
</evidence>
<dbReference type="Proteomes" id="UP000502421">
    <property type="component" value="Chromosome"/>
</dbReference>
<accession>A0AAE7D8T1</accession>
<organism evidence="1 2">
    <name type="scientific">Chitinophaga oryzae</name>
    <dbReference type="NCBI Taxonomy" id="2725414"/>
    <lineage>
        <taxon>Bacteria</taxon>
        <taxon>Pseudomonadati</taxon>
        <taxon>Bacteroidota</taxon>
        <taxon>Chitinophagia</taxon>
        <taxon>Chitinophagales</taxon>
        <taxon>Chitinophagaceae</taxon>
        <taxon>Chitinophaga</taxon>
    </lineage>
</organism>
<dbReference type="AlphaFoldDB" id="A0AAE7D8T1"/>
<dbReference type="EMBL" id="CP051205">
    <property type="protein sequence ID" value="QJB33134.1"/>
    <property type="molecule type" value="Genomic_DNA"/>
</dbReference>
<reference evidence="2" key="1">
    <citation type="submission" date="2020-04" db="EMBL/GenBank/DDBJ databases">
        <authorList>
            <person name="Kittiwongwattana C."/>
        </authorList>
    </citation>
    <scope>NUCLEOTIDE SEQUENCE [LARGE SCALE GENOMIC DNA]</scope>
    <source>
        <strain evidence="2">1310</strain>
    </source>
</reference>
<dbReference type="KEGG" id="coy:HF329_18145"/>
<dbReference type="RefSeq" id="WP_168805999.1">
    <property type="nucleotide sequence ID" value="NZ_CP051205.1"/>
</dbReference>
<evidence type="ECO:0000313" key="2">
    <source>
        <dbReference type="Proteomes" id="UP000502421"/>
    </source>
</evidence>
<name>A0AAE7D8T1_9BACT</name>
<protein>
    <submittedName>
        <fullName evidence="1">Uncharacterized protein</fullName>
    </submittedName>
</protein>
<sequence length="402" mass="45852">MQLTALKDDILQRWIAAFGDMDKIEQAKAAAVRYVYARGECYQLDNYDGRQITPDEEVFSEPAEDTGYKYGLDEKGRPCYLFYEHQHNRVAWEGCFLYSEEEARYVEFNRNENTPVKVQRMYMEQGRVAGYQSCMINGRQLGPVYVTLAPEVMVPQLIQHHALILTVKKYRYEDGRIAGTKSLSILPGIGECRSEQQYVYNEKGDLQEISREDDNGHVVFDYVKVPEGKTLTDLADELSLQIADAVIAGLQAGDIREPLAVVELNYRAVDDYHPLVKVLTAEEQRRLAGELEGDELMQAMLFSDGEYITLDDTAHARLLKAFTAEVLRSRQYDVADAMMHQVARRLTASRFSGKIPLDDYFFVYAVDWSLSDEDTAGMLRACGMSGKTFDYWRSRGLFAGEE</sequence>
<proteinExistence type="predicted"/>